<dbReference type="RefSeq" id="WP_131780768.1">
    <property type="nucleotide sequence ID" value="NZ_CAAAJA010000080.1"/>
</dbReference>
<evidence type="ECO:0000256" key="1">
    <source>
        <dbReference type="SAM" id="Coils"/>
    </source>
</evidence>
<organism evidence="2 3">
    <name type="scientific">Legionella israelensis</name>
    <dbReference type="NCBI Taxonomy" id="454"/>
    <lineage>
        <taxon>Bacteria</taxon>
        <taxon>Pseudomonadati</taxon>
        <taxon>Pseudomonadota</taxon>
        <taxon>Gammaproteobacteria</taxon>
        <taxon>Legionellales</taxon>
        <taxon>Legionellaceae</taxon>
        <taxon>Legionella</taxon>
    </lineage>
</organism>
<dbReference type="Proteomes" id="UP000054761">
    <property type="component" value="Unassembled WGS sequence"/>
</dbReference>
<dbReference type="EMBL" id="LNYH01000052">
    <property type="protein sequence ID" value="KTD26829.1"/>
    <property type="molecule type" value="Genomic_DNA"/>
</dbReference>
<dbReference type="STRING" id="454.Lisr_1040"/>
<dbReference type="PATRIC" id="fig|454.4.peg.1120"/>
<evidence type="ECO:0000313" key="2">
    <source>
        <dbReference type="EMBL" id="KTD26829.1"/>
    </source>
</evidence>
<keyword evidence="1" id="KW-0175">Coiled coil</keyword>
<comment type="caution">
    <text evidence="2">The sequence shown here is derived from an EMBL/GenBank/DDBJ whole genome shotgun (WGS) entry which is preliminary data.</text>
</comment>
<keyword evidence="3" id="KW-1185">Reference proteome</keyword>
<dbReference type="AlphaFoldDB" id="A0A0W0W3I2"/>
<evidence type="ECO:0000313" key="3">
    <source>
        <dbReference type="Proteomes" id="UP000054761"/>
    </source>
</evidence>
<proteinExistence type="predicted"/>
<gene>
    <name evidence="2" type="ORF">Lisr_1040</name>
</gene>
<protein>
    <recommendedName>
        <fullName evidence="4">Flagellar FliJ protein</fullName>
    </recommendedName>
</protein>
<accession>A0A0W0W3I2</accession>
<sequence>MSKNIQAIQFKIDFKLKDVQQKQITIMKEIENIHKTIDKKTVKLNNTDKLSATIVPEVEIARMSFFVQLQQEIAVLIKQLQELKKEKARLDNMELRLKTEQKLIENYANRQYQKEQQQQIRQQYLELDEWIVQQGATYES</sequence>
<feature type="coiled-coil region" evidence="1">
    <location>
        <begin position="66"/>
        <end position="110"/>
    </location>
</feature>
<name>A0A0W0W3I2_9GAMM</name>
<reference evidence="2 3" key="1">
    <citation type="submission" date="2015-11" db="EMBL/GenBank/DDBJ databases">
        <title>Genomic analysis of 38 Legionella species identifies large and diverse effector repertoires.</title>
        <authorList>
            <person name="Burstein D."/>
            <person name="Amaro F."/>
            <person name="Zusman T."/>
            <person name="Lifshitz Z."/>
            <person name="Cohen O."/>
            <person name="Gilbert J.A."/>
            <person name="Pupko T."/>
            <person name="Shuman H.A."/>
            <person name="Segal G."/>
        </authorList>
    </citation>
    <scope>NUCLEOTIDE SEQUENCE [LARGE SCALE GENOMIC DNA]</scope>
    <source>
        <strain evidence="2 3">Bercovier 4</strain>
    </source>
</reference>
<evidence type="ECO:0008006" key="4">
    <source>
        <dbReference type="Google" id="ProtNLM"/>
    </source>
</evidence>